<sequence>MADEQDDKKDVKDGNHINLKVVTQDGNEIFFKCKATTPLSKLMNAFCQRQGVALASVRFLFDGTRINEHQTPSDLDMEDGDVIDVMVEQQGGARRC</sequence>
<organism evidence="2">
    <name type="scientific">Haptolina ericina</name>
    <dbReference type="NCBI Taxonomy" id="156174"/>
    <lineage>
        <taxon>Eukaryota</taxon>
        <taxon>Haptista</taxon>
        <taxon>Haptophyta</taxon>
        <taxon>Prymnesiophyceae</taxon>
        <taxon>Prymnesiales</taxon>
        <taxon>Prymnesiaceae</taxon>
        <taxon>Haptolina</taxon>
    </lineage>
</organism>
<proteinExistence type="predicted"/>
<dbReference type="SUPFAM" id="SSF54236">
    <property type="entry name" value="Ubiquitin-like"/>
    <property type="match status" value="1"/>
</dbReference>
<accession>A0A7S3B187</accession>
<dbReference type="EMBL" id="HBHX01035931">
    <property type="protein sequence ID" value="CAE0119244.1"/>
    <property type="molecule type" value="Transcribed_RNA"/>
</dbReference>
<dbReference type="FunFam" id="3.10.20.90:FF:000202">
    <property type="entry name" value="Small ubiquitin-related modifier I"/>
    <property type="match status" value="1"/>
</dbReference>
<dbReference type="InterPro" id="IPR029071">
    <property type="entry name" value="Ubiquitin-like_domsf"/>
</dbReference>
<dbReference type="Gene3D" id="3.10.20.90">
    <property type="entry name" value="Phosphatidylinositol 3-kinase Catalytic Subunit, Chain A, domain 1"/>
    <property type="match status" value="1"/>
</dbReference>
<reference evidence="2" key="1">
    <citation type="submission" date="2021-01" db="EMBL/GenBank/DDBJ databases">
        <authorList>
            <person name="Corre E."/>
            <person name="Pelletier E."/>
            <person name="Niang G."/>
            <person name="Scheremetjew M."/>
            <person name="Finn R."/>
            <person name="Kale V."/>
            <person name="Holt S."/>
            <person name="Cochrane G."/>
            <person name="Meng A."/>
            <person name="Brown T."/>
            <person name="Cohen L."/>
        </authorList>
    </citation>
    <scope>NUCLEOTIDE SEQUENCE</scope>
    <source>
        <strain evidence="2">CCMP281</strain>
    </source>
</reference>
<dbReference type="CDD" id="cd16116">
    <property type="entry name" value="Ubl_Smt3_like"/>
    <property type="match status" value="1"/>
</dbReference>
<dbReference type="Pfam" id="PF11976">
    <property type="entry name" value="Rad60-SLD"/>
    <property type="match status" value="1"/>
</dbReference>
<dbReference type="AlphaFoldDB" id="A0A7S3B187"/>
<evidence type="ECO:0000313" key="2">
    <source>
        <dbReference type="EMBL" id="CAE0119244.1"/>
    </source>
</evidence>
<name>A0A7S3B187_9EUKA</name>
<evidence type="ECO:0000259" key="1">
    <source>
        <dbReference type="PROSITE" id="PS50053"/>
    </source>
</evidence>
<dbReference type="SMART" id="SM00213">
    <property type="entry name" value="UBQ"/>
    <property type="match status" value="1"/>
</dbReference>
<dbReference type="InterPro" id="IPR022617">
    <property type="entry name" value="Rad60/SUMO-like_dom"/>
</dbReference>
<feature type="domain" description="Ubiquitin-like" evidence="1">
    <location>
        <begin position="15"/>
        <end position="92"/>
    </location>
</feature>
<protein>
    <recommendedName>
        <fullName evidence="1">Ubiquitin-like domain-containing protein</fullName>
    </recommendedName>
</protein>
<dbReference type="PANTHER" id="PTHR10562">
    <property type="entry name" value="SMALL UBIQUITIN-RELATED MODIFIER"/>
    <property type="match status" value="1"/>
</dbReference>
<dbReference type="PROSITE" id="PS50053">
    <property type="entry name" value="UBIQUITIN_2"/>
    <property type="match status" value="1"/>
</dbReference>
<dbReference type="InterPro" id="IPR000626">
    <property type="entry name" value="Ubiquitin-like_dom"/>
</dbReference>
<gene>
    <name evidence="2" type="ORF">HERI1096_LOCUS19943</name>
</gene>